<evidence type="ECO:0000256" key="2">
    <source>
        <dbReference type="ARBA" id="ARBA00009323"/>
    </source>
</evidence>
<reference evidence="8" key="1">
    <citation type="journal article" date="2014" name="Int. J. Syst. Evol. Microbiol.">
        <title>Complete genome sequence of Corynebacterium casei LMG S-19264T (=DSM 44701T), isolated from a smear-ripened cheese.</title>
        <authorList>
            <consortium name="US DOE Joint Genome Institute (JGI-PGF)"/>
            <person name="Walter F."/>
            <person name="Albersmeier A."/>
            <person name="Kalinowski J."/>
            <person name="Ruckert C."/>
        </authorList>
    </citation>
    <scope>NUCLEOTIDE SEQUENCE</scope>
    <source>
        <strain evidence="8">JCM 4654</strain>
    </source>
</reference>
<dbReference type="GO" id="GO:0030435">
    <property type="term" value="P:sporulation resulting in formation of a cellular spore"/>
    <property type="evidence" value="ECO:0007669"/>
    <property type="project" value="UniProtKB-KW"/>
</dbReference>
<evidence type="ECO:0000256" key="6">
    <source>
        <dbReference type="ARBA" id="ARBA00023306"/>
    </source>
</evidence>
<keyword evidence="4" id="KW-0749">Sporulation</keyword>
<dbReference type="Gene3D" id="2.30.31.20">
    <property type="entry name" value="Sporulation-specific cell division protein SsgB"/>
    <property type="match status" value="1"/>
</dbReference>
<comment type="subcellular location">
    <subcellularLocation>
        <location evidence="1">Cell septum</location>
    </subcellularLocation>
</comment>
<proteinExistence type="inferred from homology"/>
<evidence type="ECO:0000256" key="7">
    <source>
        <dbReference type="SAM" id="MobiDB-lite"/>
    </source>
</evidence>
<dbReference type="InterPro" id="IPR006776">
    <property type="entry name" value="SsgB"/>
</dbReference>
<keyword evidence="9" id="KW-1185">Reference proteome</keyword>
<comment type="similarity">
    <text evidence="2">Belongs to the SsgA family.</text>
</comment>
<evidence type="ECO:0000256" key="4">
    <source>
        <dbReference type="ARBA" id="ARBA00022969"/>
    </source>
</evidence>
<keyword evidence="5" id="KW-0717">Septation</keyword>
<evidence type="ECO:0000256" key="1">
    <source>
        <dbReference type="ARBA" id="ARBA00004431"/>
    </source>
</evidence>
<name>A0A919CWJ3_9ACTN</name>
<feature type="region of interest" description="Disordered" evidence="7">
    <location>
        <begin position="24"/>
        <end position="44"/>
    </location>
</feature>
<reference evidence="8" key="2">
    <citation type="submission" date="2020-09" db="EMBL/GenBank/DDBJ databases">
        <authorList>
            <person name="Sun Q."/>
            <person name="Ohkuma M."/>
        </authorList>
    </citation>
    <scope>NUCLEOTIDE SEQUENCE</scope>
    <source>
        <strain evidence="8">JCM 4654</strain>
    </source>
</reference>
<dbReference type="Proteomes" id="UP000608955">
    <property type="component" value="Unassembled WGS sequence"/>
</dbReference>
<protein>
    <recommendedName>
        <fullName evidence="10">Sporulation and cell division protein SsgA</fullName>
    </recommendedName>
</protein>
<dbReference type="GO" id="GO:0000917">
    <property type="term" value="P:division septum assembly"/>
    <property type="evidence" value="ECO:0007669"/>
    <property type="project" value="UniProtKB-KW"/>
</dbReference>
<dbReference type="GO" id="GO:0030428">
    <property type="term" value="C:cell septum"/>
    <property type="evidence" value="ECO:0007669"/>
    <property type="project" value="UniProtKB-SubCell"/>
</dbReference>
<keyword evidence="6" id="KW-0131">Cell cycle</keyword>
<dbReference type="EMBL" id="BMVF01000011">
    <property type="protein sequence ID" value="GHD92190.1"/>
    <property type="molecule type" value="Genomic_DNA"/>
</dbReference>
<dbReference type="Pfam" id="PF04686">
    <property type="entry name" value="SsgA"/>
    <property type="match status" value="1"/>
</dbReference>
<organism evidence="8 9">
    <name type="scientific">Streptomyces naganishii JCM 4654</name>
    <dbReference type="NCBI Taxonomy" id="1306179"/>
    <lineage>
        <taxon>Bacteria</taxon>
        <taxon>Bacillati</taxon>
        <taxon>Actinomycetota</taxon>
        <taxon>Actinomycetes</taxon>
        <taxon>Kitasatosporales</taxon>
        <taxon>Streptomycetaceae</taxon>
        <taxon>Streptomyces</taxon>
    </lineage>
</organism>
<dbReference type="InterPro" id="IPR038658">
    <property type="entry name" value="SsgB_sf"/>
</dbReference>
<dbReference type="AlphaFoldDB" id="A0A919CWJ3"/>
<evidence type="ECO:0000256" key="5">
    <source>
        <dbReference type="ARBA" id="ARBA00023210"/>
    </source>
</evidence>
<evidence type="ECO:0000256" key="3">
    <source>
        <dbReference type="ARBA" id="ARBA00022618"/>
    </source>
</evidence>
<comment type="caution">
    <text evidence="8">The sequence shown here is derived from an EMBL/GenBank/DDBJ whole genome shotgun (WGS) entry which is preliminary data.</text>
</comment>
<gene>
    <name evidence="8" type="ORF">GCM10010508_43960</name>
</gene>
<evidence type="ECO:0000313" key="8">
    <source>
        <dbReference type="EMBL" id="GHD92190.1"/>
    </source>
</evidence>
<keyword evidence="3" id="KW-0132">Cell division</keyword>
<evidence type="ECO:0000313" key="9">
    <source>
        <dbReference type="Proteomes" id="UP000608955"/>
    </source>
</evidence>
<accession>A0A919CWJ3</accession>
<evidence type="ECO:0008006" key="10">
    <source>
        <dbReference type="Google" id="ProtNLM"/>
    </source>
</evidence>
<sequence>MPSGPFPPAPSVAYSPSASWRGKLAHGPGAVQTASGPNTPAVHGTWNRAYTEEQREMEYVTGANERGDRGHSFLVCTDWLIPSSLPVPRPSARMFVQPSQGSKVLSTLIEQPVEARLVAAAPRMPSIPATLRYDRSDPFAVRMTFPAPATLEGVEVCWTFARELLTEGLSEPRGHGDVRVRPYGYDRTVLEFHAPEGTAVVHVRSGEIRTFLQATSELVPVGLEHLQLDLDHDLAELMRDAY</sequence>